<evidence type="ECO:0000313" key="8">
    <source>
        <dbReference type="Proteomes" id="UP001212085"/>
    </source>
</evidence>
<keyword evidence="3 6" id="KW-0812">Transmembrane</keyword>
<feature type="transmembrane region" description="Helical" evidence="6">
    <location>
        <begin position="173"/>
        <end position="193"/>
    </location>
</feature>
<proteinExistence type="predicted"/>
<dbReference type="InterPro" id="IPR050833">
    <property type="entry name" value="Poly_Biosynth_Transport"/>
</dbReference>
<accession>A0ABY7LZP9</accession>
<keyword evidence="8" id="KW-1185">Reference proteome</keyword>
<evidence type="ECO:0000256" key="4">
    <source>
        <dbReference type="ARBA" id="ARBA00022989"/>
    </source>
</evidence>
<protein>
    <submittedName>
        <fullName evidence="7">Flippase</fullName>
    </submittedName>
</protein>
<dbReference type="PANTHER" id="PTHR30250:SF11">
    <property type="entry name" value="O-ANTIGEN TRANSPORTER-RELATED"/>
    <property type="match status" value="1"/>
</dbReference>
<feature type="transmembrane region" description="Helical" evidence="6">
    <location>
        <begin position="90"/>
        <end position="110"/>
    </location>
</feature>
<evidence type="ECO:0000256" key="6">
    <source>
        <dbReference type="SAM" id="Phobius"/>
    </source>
</evidence>
<evidence type="ECO:0000313" key="7">
    <source>
        <dbReference type="EMBL" id="WBB07058.1"/>
    </source>
</evidence>
<dbReference type="Proteomes" id="UP001212085">
    <property type="component" value="Chromosome"/>
</dbReference>
<dbReference type="EMBL" id="CP114883">
    <property type="protein sequence ID" value="WBB07058.1"/>
    <property type="molecule type" value="Genomic_DNA"/>
</dbReference>
<evidence type="ECO:0000256" key="1">
    <source>
        <dbReference type="ARBA" id="ARBA00004651"/>
    </source>
</evidence>
<feature type="transmembrane region" description="Helical" evidence="6">
    <location>
        <begin position="445"/>
        <end position="469"/>
    </location>
</feature>
<feature type="transmembrane region" description="Helical" evidence="6">
    <location>
        <begin position="420"/>
        <end position="439"/>
    </location>
</feature>
<sequence length="478" mass="53829">MSLNEQKSLRLNSILNVIKQLCVIMFPMITFPYASRVLGATNYGKVNFGLSIISYISLVAGLGVTNYAIREGARIRQENSRVQKFINQIFTLNIFSTIFAYLILAVLLIFWHDLEIYRSLILVQSIVVFFTTMGVDWINSIYEDYLYITIRYLICQIVAVVLLFLFVKGPEDYIIYAVVTASSTILANIWNWFHISKYNIKLRILPFKETLPHWKPVLIMFGSAVASLIYINSDLTILGIMTTDERVGYYSVSVKIYTLVKQLINAALIVTIPRFSYELAKGKIKEFGEKVSFLQTGLILVTIPAMTGIYVLSKEIVTLFAGKSFLPAASSLQLLSISLIFAILANLYINVIMIPLKKEKLILIATLISAIANIVLNFLLIPTFLEDGSAIATIVSEAIMVLFGWLTVRKILPSQSFIKPLLISLLNIVCVFISYHFVVTKISDNFLIILSTIFISVIGVSLITGVSYYKEINNFVKN</sequence>
<dbReference type="CDD" id="cd13128">
    <property type="entry name" value="MATE_Wzx_like"/>
    <property type="match status" value="1"/>
</dbReference>
<feature type="transmembrane region" description="Helical" evidence="6">
    <location>
        <begin position="46"/>
        <end position="69"/>
    </location>
</feature>
<feature type="transmembrane region" description="Helical" evidence="6">
    <location>
        <begin position="145"/>
        <end position="167"/>
    </location>
</feature>
<gene>
    <name evidence="7" type="ORF">O6R09_03810</name>
</gene>
<organism evidence="7 8">
    <name type="scientific">Streptococcus alactolyticus</name>
    <dbReference type="NCBI Taxonomy" id="29389"/>
    <lineage>
        <taxon>Bacteria</taxon>
        <taxon>Bacillati</taxon>
        <taxon>Bacillota</taxon>
        <taxon>Bacilli</taxon>
        <taxon>Lactobacillales</taxon>
        <taxon>Streptococcaceae</taxon>
        <taxon>Streptococcus</taxon>
    </lineage>
</organism>
<name>A0ABY7LZP9_STRAY</name>
<evidence type="ECO:0000256" key="2">
    <source>
        <dbReference type="ARBA" id="ARBA00022475"/>
    </source>
</evidence>
<evidence type="ECO:0000256" key="3">
    <source>
        <dbReference type="ARBA" id="ARBA00022692"/>
    </source>
</evidence>
<dbReference type="InterPro" id="IPR002797">
    <property type="entry name" value="Polysacc_synth"/>
</dbReference>
<dbReference type="Pfam" id="PF01943">
    <property type="entry name" value="Polysacc_synt"/>
    <property type="match status" value="1"/>
</dbReference>
<feature type="transmembrane region" description="Helical" evidence="6">
    <location>
        <begin position="293"/>
        <end position="313"/>
    </location>
</feature>
<keyword evidence="5 6" id="KW-0472">Membrane</keyword>
<dbReference type="RefSeq" id="WP_269725808.1">
    <property type="nucleotide sequence ID" value="NZ_CP114883.1"/>
</dbReference>
<feature type="transmembrane region" description="Helical" evidence="6">
    <location>
        <begin position="361"/>
        <end position="384"/>
    </location>
</feature>
<keyword evidence="2" id="KW-1003">Cell membrane</keyword>
<feature type="transmembrane region" description="Helical" evidence="6">
    <location>
        <begin position="390"/>
        <end position="408"/>
    </location>
</feature>
<feature type="transmembrane region" description="Helical" evidence="6">
    <location>
        <begin position="325"/>
        <end position="349"/>
    </location>
</feature>
<dbReference type="PANTHER" id="PTHR30250">
    <property type="entry name" value="PST FAMILY PREDICTED COLANIC ACID TRANSPORTER"/>
    <property type="match status" value="1"/>
</dbReference>
<keyword evidence="4 6" id="KW-1133">Transmembrane helix</keyword>
<feature type="transmembrane region" description="Helical" evidence="6">
    <location>
        <begin position="116"/>
        <end position="138"/>
    </location>
</feature>
<feature type="transmembrane region" description="Helical" evidence="6">
    <location>
        <begin position="214"/>
        <end position="232"/>
    </location>
</feature>
<feature type="transmembrane region" description="Helical" evidence="6">
    <location>
        <begin position="12"/>
        <end position="34"/>
    </location>
</feature>
<reference evidence="7 8" key="1">
    <citation type="submission" date="2022-12" db="EMBL/GenBank/DDBJ databases">
        <title>Streptococcus alactolyticus LGM, complete genome.</title>
        <authorList>
            <person name="Liu Z."/>
            <person name="Mu C."/>
            <person name="Zhu W."/>
        </authorList>
    </citation>
    <scope>NUCLEOTIDE SEQUENCE [LARGE SCALE GENOMIC DNA]</scope>
    <source>
        <strain evidence="7 8">LGM</strain>
    </source>
</reference>
<feature type="transmembrane region" description="Helical" evidence="6">
    <location>
        <begin position="252"/>
        <end position="272"/>
    </location>
</feature>
<comment type="subcellular location">
    <subcellularLocation>
        <location evidence="1">Cell membrane</location>
        <topology evidence="1">Multi-pass membrane protein</topology>
    </subcellularLocation>
</comment>
<evidence type="ECO:0000256" key="5">
    <source>
        <dbReference type="ARBA" id="ARBA00023136"/>
    </source>
</evidence>